<reference evidence="1 2" key="1">
    <citation type="submission" date="2021-06" db="EMBL/GenBank/DDBJ databases">
        <authorList>
            <person name="Kallberg Y."/>
            <person name="Tangrot J."/>
            <person name="Rosling A."/>
        </authorList>
    </citation>
    <scope>NUCLEOTIDE SEQUENCE [LARGE SCALE GENOMIC DNA]</scope>
    <source>
        <strain evidence="1 2">120-4 pot B 10/14</strain>
    </source>
</reference>
<gene>
    <name evidence="1" type="ORF">GMARGA_LOCUS26937</name>
</gene>
<dbReference type="Proteomes" id="UP000789901">
    <property type="component" value="Unassembled WGS sequence"/>
</dbReference>
<protein>
    <submittedName>
        <fullName evidence="1">2694_t:CDS:1</fullName>
    </submittedName>
</protein>
<feature type="non-terminal residue" evidence="1">
    <location>
        <position position="1"/>
    </location>
</feature>
<accession>A0ABN7W690</accession>
<dbReference type="EMBL" id="CAJVQB010032170">
    <property type="protein sequence ID" value="CAG8817962.1"/>
    <property type="molecule type" value="Genomic_DNA"/>
</dbReference>
<keyword evidence="2" id="KW-1185">Reference proteome</keyword>
<proteinExistence type="predicted"/>
<sequence>MQVNLVQTSEKKTEVEVSDLYKIPNKNSNYRCEQLEGISKRIHILCKVLGDVTNIIGKDKVNTNRLECLEIIR</sequence>
<evidence type="ECO:0000313" key="2">
    <source>
        <dbReference type="Proteomes" id="UP000789901"/>
    </source>
</evidence>
<name>A0ABN7W690_GIGMA</name>
<comment type="caution">
    <text evidence="1">The sequence shown here is derived from an EMBL/GenBank/DDBJ whole genome shotgun (WGS) entry which is preliminary data.</text>
</comment>
<evidence type="ECO:0000313" key="1">
    <source>
        <dbReference type="EMBL" id="CAG8817962.1"/>
    </source>
</evidence>
<organism evidence="1 2">
    <name type="scientific">Gigaspora margarita</name>
    <dbReference type="NCBI Taxonomy" id="4874"/>
    <lineage>
        <taxon>Eukaryota</taxon>
        <taxon>Fungi</taxon>
        <taxon>Fungi incertae sedis</taxon>
        <taxon>Mucoromycota</taxon>
        <taxon>Glomeromycotina</taxon>
        <taxon>Glomeromycetes</taxon>
        <taxon>Diversisporales</taxon>
        <taxon>Gigasporaceae</taxon>
        <taxon>Gigaspora</taxon>
    </lineage>
</organism>